<name>A0A3P1BSE7_9BACT</name>
<proteinExistence type="predicted"/>
<protein>
    <submittedName>
        <fullName evidence="1">Uncharacterized protein</fullName>
    </submittedName>
</protein>
<dbReference type="RefSeq" id="WP_124873943.1">
    <property type="nucleotide sequence ID" value="NZ_RQJO01000008.1"/>
</dbReference>
<comment type="caution">
    <text evidence="1">The sequence shown here is derived from an EMBL/GenBank/DDBJ whole genome shotgun (WGS) entry which is preliminary data.</text>
</comment>
<evidence type="ECO:0000313" key="1">
    <source>
        <dbReference type="EMBL" id="RRB03829.1"/>
    </source>
</evidence>
<organism evidence="1 2">
    <name type="scientific">Larkinella rosea</name>
    <dbReference type="NCBI Taxonomy" id="2025312"/>
    <lineage>
        <taxon>Bacteria</taxon>
        <taxon>Pseudomonadati</taxon>
        <taxon>Bacteroidota</taxon>
        <taxon>Cytophagia</taxon>
        <taxon>Cytophagales</taxon>
        <taxon>Spirosomataceae</taxon>
        <taxon>Larkinella</taxon>
    </lineage>
</organism>
<keyword evidence="2" id="KW-1185">Reference proteome</keyword>
<dbReference type="EMBL" id="RQJO01000008">
    <property type="protein sequence ID" value="RRB03829.1"/>
    <property type="molecule type" value="Genomic_DNA"/>
</dbReference>
<dbReference type="Proteomes" id="UP000271925">
    <property type="component" value="Unassembled WGS sequence"/>
</dbReference>
<reference evidence="1 2" key="1">
    <citation type="submission" date="2018-11" db="EMBL/GenBank/DDBJ databases">
        <authorList>
            <person name="Zhou Z."/>
            <person name="Wang G."/>
        </authorList>
    </citation>
    <scope>NUCLEOTIDE SEQUENCE [LARGE SCALE GENOMIC DNA]</scope>
    <source>
        <strain evidence="1 2">KCTC52004</strain>
    </source>
</reference>
<accession>A0A3P1BSE7</accession>
<sequence length="90" mass="9872">MIASLTLAAKNSFSGGEYHFLNPPLHVALYNSGTGPDATFERSTRRLYNNEKSGVLFFLTLLSAFVADEPVSKLTGADRQARYKFGHMSA</sequence>
<dbReference type="AlphaFoldDB" id="A0A3P1BSE7"/>
<evidence type="ECO:0000313" key="2">
    <source>
        <dbReference type="Proteomes" id="UP000271925"/>
    </source>
</evidence>
<gene>
    <name evidence="1" type="ORF">EHT25_09830</name>
</gene>